<protein>
    <recommendedName>
        <fullName evidence="2">Reverse transcriptase domain-containing protein</fullName>
    </recommendedName>
</protein>
<dbReference type="CDD" id="cd01650">
    <property type="entry name" value="RT_nLTR_like"/>
    <property type="match status" value="1"/>
</dbReference>
<dbReference type="GO" id="GO:0071897">
    <property type="term" value="P:DNA biosynthetic process"/>
    <property type="evidence" value="ECO:0007669"/>
    <property type="project" value="UniProtKB-ARBA"/>
</dbReference>
<name>A0AAV1KJT2_9NEOP</name>
<comment type="caution">
    <text evidence="3">The sequence shown here is derived from an EMBL/GenBank/DDBJ whole genome shotgun (WGS) entry which is preliminary data.</text>
</comment>
<accession>A0AAV1KJT2</accession>
<gene>
    <name evidence="3" type="ORF">PARMNEM_LOCUS3704</name>
</gene>
<sequence>MDVLFKRHPKEKPTQIPELTKWWNLKGEKIPEFCERLADLKVDVKSDIDTIWEHLPWHHYYEQLLSLPHLAATQLPGVEVNAGLIPPIHPDEVKKALHKMSNKKAIGPDGIPVEAWKCLGLRGLVLLTDFFNCMLFSSKMPKAWRLSTIVPIYKGKGSKYKCNNYRGIKLLSHTMKLYERVIDSRIRSECELSKNHYGFVPGLSTTDPMFALNTIVEEYRAKNRPLHVAFLDMEKAFDRVPRDTIWWSLRKKNVPEHYVNIIADMYRDARSMVRTVVGETRSIAVTEGVHQGSVLSPFLFCLVLDSLTEAAQNSATWTFIYADDVAICTDSRAHLQEALVSWKHQLQTGCLVLSVAKTQFMSFNDPDTNNSPISIDGQLVNSCDQYKYLGSMMSGSGDLEINIQHRIAAAWLKWREVTGVTCDRRMPVKLKGLIYKTIIRPVLLYGSETWAVTQKNVHTMQVAEMKMLRWMCGVTKRDKIRNEYVRGSLGVRDIADKMQESRLRWYGHVKRRPPDYVGNLALQLSIPGRRSRGRPKTRWKDVVVKDMRECEVSENEVEDRAKWRRKTRKADPTTMWDT</sequence>
<feature type="region of interest" description="Disordered" evidence="1">
    <location>
        <begin position="558"/>
        <end position="578"/>
    </location>
</feature>
<reference evidence="3 4" key="1">
    <citation type="submission" date="2023-11" db="EMBL/GenBank/DDBJ databases">
        <authorList>
            <person name="Hedman E."/>
            <person name="Englund M."/>
            <person name="Stromberg M."/>
            <person name="Nyberg Akerstrom W."/>
            <person name="Nylinder S."/>
            <person name="Jareborg N."/>
            <person name="Kallberg Y."/>
            <person name="Kronander E."/>
        </authorList>
    </citation>
    <scope>NUCLEOTIDE SEQUENCE [LARGE SCALE GENOMIC DNA]</scope>
</reference>
<organism evidence="3 4">
    <name type="scientific">Parnassius mnemosyne</name>
    <name type="common">clouded apollo</name>
    <dbReference type="NCBI Taxonomy" id="213953"/>
    <lineage>
        <taxon>Eukaryota</taxon>
        <taxon>Metazoa</taxon>
        <taxon>Ecdysozoa</taxon>
        <taxon>Arthropoda</taxon>
        <taxon>Hexapoda</taxon>
        <taxon>Insecta</taxon>
        <taxon>Pterygota</taxon>
        <taxon>Neoptera</taxon>
        <taxon>Endopterygota</taxon>
        <taxon>Lepidoptera</taxon>
        <taxon>Glossata</taxon>
        <taxon>Ditrysia</taxon>
        <taxon>Papilionoidea</taxon>
        <taxon>Papilionidae</taxon>
        <taxon>Parnassiinae</taxon>
        <taxon>Parnassini</taxon>
        <taxon>Parnassius</taxon>
        <taxon>Driopa</taxon>
    </lineage>
</organism>
<evidence type="ECO:0000313" key="3">
    <source>
        <dbReference type="EMBL" id="CAK1582127.1"/>
    </source>
</evidence>
<proteinExistence type="predicted"/>
<feature type="domain" description="Reverse transcriptase" evidence="2">
    <location>
        <begin position="133"/>
        <end position="393"/>
    </location>
</feature>
<evidence type="ECO:0000259" key="2">
    <source>
        <dbReference type="PROSITE" id="PS50878"/>
    </source>
</evidence>
<dbReference type="PANTHER" id="PTHR47027:SF28">
    <property type="entry name" value="ENDONUCLEASE-REVERSE TRANSCRIPTASE"/>
    <property type="match status" value="1"/>
</dbReference>
<keyword evidence="4" id="KW-1185">Reference proteome</keyword>
<evidence type="ECO:0000256" key="1">
    <source>
        <dbReference type="SAM" id="MobiDB-lite"/>
    </source>
</evidence>
<dbReference type="AlphaFoldDB" id="A0AAV1KJT2"/>
<evidence type="ECO:0000313" key="4">
    <source>
        <dbReference type="Proteomes" id="UP001314205"/>
    </source>
</evidence>
<dbReference type="PROSITE" id="PS50878">
    <property type="entry name" value="RT_POL"/>
    <property type="match status" value="1"/>
</dbReference>
<dbReference type="InterPro" id="IPR043502">
    <property type="entry name" value="DNA/RNA_pol_sf"/>
</dbReference>
<dbReference type="SUPFAM" id="SSF56672">
    <property type="entry name" value="DNA/RNA polymerases"/>
    <property type="match status" value="1"/>
</dbReference>
<dbReference type="Proteomes" id="UP001314205">
    <property type="component" value="Unassembled WGS sequence"/>
</dbReference>
<dbReference type="PANTHER" id="PTHR47027">
    <property type="entry name" value="REVERSE TRANSCRIPTASE DOMAIN-CONTAINING PROTEIN"/>
    <property type="match status" value="1"/>
</dbReference>
<dbReference type="InterPro" id="IPR000477">
    <property type="entry name" value="RT_dom"/>
</dbReference>
<dbReference type="Pfam" id="PF00078">
    <property type="entry name" value="RVT_1"/>
    <property type="match status" value="1"/>
</dbReference>
<dbReference type="EMBL" id="CAVLGL010000035">
    <property type="protein sequence ID" value="CAK1582127.1"/>
    <property type="molecule type" value="Genomic_DNA"/>
</dbReference>